<keyword evidence="2" id="KW-1185">Reference proteome</keyword>
<dbReference type="Proteomes" id="UP000076088">
    <property type="component" value="Chromosome"/>
</dbReference>
<reference evidence="2" key="1">
    <citation type="submission" date="2015-11" db="EMBL/GenBank/DDBJ databases">
        <title>Complete genome sequence of a polyethylene-glycol degrader Sphingopyxis macrogoltabida 203N (NBRC 111659).</title>
        <authorList>
            <person name="Yoshiyuki O."/>
            <person name="Shouta N."/>
            <person name="Nagata Y."/>
            <person name="Numata M."/>
            <person name="Tsuchikane K."/>
            <person name="Hosoyama A."/>
            <person name="Yamazoe A."/>
            <person name="Tsuda M."/>
            <person name="Fujita N."/>
            <person name="Kawai F."/>
        </authorList>
    </citation>
    <scope>NUCLEOTIDE SEQUENCE [LARGE SCALE GENOMIC DNA]</scope>
    <source>
        <strain evidence="2">203N</strain>
    </source>
</reference>
<organism evidence="1 2">
    <name type="scientific">Sphingopyxis macrogoltabida</name>
    <name type="common">Sphingomonas macrogoltabidus</name>
    <dbReference type="NCBI Taxonomy" id="33050"/>
    <lineage>
        <taxon>Bacteria</taxon>
        <taxon>Pseudomonadati</taxon>
        <taxon>Pseudomonadota</taxon>
        <taxon>Alphaproteobacteria</taxon>
        <taxon>Sphingomonadales</taxon>
        <taxon>Sphingomonadaceae</taxon>
        <taxon>Sphingopyxis</taxon>
    </lineage>
</organism>
<evidence type="ECO:0000313" key="1">
    <source>
        <dbReference type="EMBL" id="AMU90498.1"/>
    </source>
</evidence>
<sequence>MSAAAKNWAAGDLAVCLRREGWWNVLTHEARNGPVTDDIVRVRTVWPLRDDDGEYCGIGLEFEEYPDDIYAPQYFRKVEPDHAAADDAEIVALIQRASARASV</sequence>
<proteinExistence type="predicted"/>
<evidence type="ECO:0000313" key="2">
    <source>
        <dbReference type="Proteomes" id="UP000076088"/>
    </source>
</evidence>
<dbReference type="EMBL" id="CP013344">
    <property type="protein sequence ID" value="AMU90498.1"/>
    <property type="molecule type" value="Genomic_DNA"/>
</dbReference>
<accession>A0AAC9FFT1</accession>
<protein>
    <submittedName>
        <fullName evidence="1">Uncharacterized protein</fullName>
    </submittedName>
</protein>
<name>A0AAC9FFT1_SPHMC</name>
<dbReference type="KEGG" id="smaz:LH19_15285"/>
<reference evidence="1 2" key="2">
    <citation type="journal article" date="2016" name="Genome Announc.">
        <title>Complete Genome Sequence of Sphingopyxis macrogoltabida Strain 203N (NBRC 111659), a Polyethylene Glycol Degrader.</title>
        <authorList>
            <person name="Ohtsubo Y."/>
            <person name="Nonoyama S."/>
            <person name="Nagata Y."/>
            <person name="Numata M."/>
            <person name="Tsuchikane K."/>
            <person name="Hosoyama A."/>
            <person name="Yamazoe A."/>
            <person name="Tsuda M."/>
            <person name="Fujita N."/>
            <person name="Kawai F."/>
        </authorList>
    </citation>
    <scope>NUCLEOTIDE SEQUENCE [LARGE SCALE GENOMIC DNA]</scope>
    <source>
        <strain evidence="1 2">203N</strain>
    </source>
</reference>
<dbReference type="RefSeq" id="WP_054729454.1">
    <property type="nucleotide sequence ID" value="NZ_CP009429.1"/>
</dbReference>
<dbReference type="AlphaFoldDB" id="A0AAC9FFT1"/>
<gene>
    <name evidence="1" type="ORF">ATM17_15860</name>
</gene>